<protein>
    <submittedName>
        <fullName evidence="1">Uncharacterized protein</fullName>
    </submittedName>
</protein>
<dbReference type="InParanoid" id="A0A1Q3CEH4"/>
<evidence type="ECO:0000313" key="1">
    <source>
        <dbReference type="EMBL" id="GAV78617.1"/>
    </source>
</evidence>
<dbReference type="EMBL" id="BDDD01001835">
    <property type="protein sequence ID" value="GAV78617.1"/>
    <property type="molecule type" value="Genomic_DNA"/>
</dbReference>
<dbReference type="AlphaFoldDB" id="A0A1Q3CEH4"/>
<proteinExistence type="predicted"/>
<reference evidence="2" key="1">
    <citation type="submission" date="2016-04" db="EMBL/GenBank/DDBJ databases">
        <title>Cephalotus genome sequencing.</title>
        <authorList>
            <person name="Fukushima K."/>
            <person name="Hasebe M."/>
            <person name="Fang X."/>
        </authorList>
    </citation>
    <scope>NUCLEOTIDE SEQUENCE [LARGE SCALE GENOMIC DNA]</scope>
    <source>
        <strain evidence="2">cv. St1</strain>
    </source>
</reference>
<organism evidence="1 2">
    <name type="scientific">Cephalotus follicularis</name>
    <name type="common">Albany pitcher plant</name>
    <dbReference type="NCBI Taxonomy" id="3775"/>
    <lineage>
        <taxon>Eukaryota</taxon>
        <taxon>Viridiplantae</taxon>
        <taxon>Streptophyta</taxon>
        <taxon>Embryophyta</taxon>
        <taxon>Tracheophyta</taxon>
        <taxon>Spermatophyta</taxon>
        <taxon>Magnoliopsida</taxon>
        <taxon>eudicotyledons</taxon>
        <taxon>Gunneridae</taxon>
        <taxon>Pentapetalae</taxon>
        <taxon>rosids</taxon>
        <taxon>fabids</taxon>
        <taxon>Oxalidales</taxon>
        <taxon>Cephalotaceae</taxon>
        <taxon>Cephalotus</taxon>
    </lineage>
</organism>
<evidence type="ECO:0000313" key="2">
    <source>
        <dbReference type="Proteomes" id="UP000187406"/>
    </source>
</evidence>
<name>A0A1Q3CEH4_CEPFO</name>
<accession>A0A1Q3CEH4</accession>
<keyword evidence="2" id="KW-1185">Reference proteome</keyword>
<sequence length="100" mass="10723">MRPGRMRNGENRSADRLGAWTDADCGGGTSPGLGYARGDVVVAIVVGSVRRLACLGTCELLASACGLPIRSVFSRARACCCRARVCNGRARHRSFLHIRF</sequence>
<dbReference type="Proteomes" id="UP000187406">
    <property type="component" value="Unassembled WGS sequence"/>
</dbReference>
<comment type="caution">
    <text evidence="1">The sequence shown here is derived from an EMBL/GenBank/DDBJ whole genome shotgun (WGS) entry which is preliminary data.</text>
</comment>
<dbReference type="OrthoDB" id="1721742at2759"/>
<gene>
    <name evidence="1" type="ORF">CFOL_v3_22082</name>
</gene>